<evidence type="ECO:0000256" key="3">
    <source>
        <dbReference type="PROSITE-ProRule" id="PRU00023"/>
    </source>
</evidence>
<dbReference type="PANTHER" id="PTHR24198">
    <property type="entry name" value="ANKYRIN REPEAT AND PROTEIN KINASE DOMAIN-CONTAINING PROTEIN"/>
    <property type="match status" value="1"/>
</dbReference>
<gene>
    <name evidence="5" type="ORF">TCE0_033f08871</name>
</gene>
<proteinExistence type="predicted"/>
<organism evidence="5 6">
    <name type="scientific">Talaromyces pinophilus</name>
    <name type="common">Penicillium pinophilum</name>
    <dbReference type="NCBI Taxonomy" id="128442"/>
    <lineage>
        <taxon>Eukaryota</taxon>
        <taxon>Fungi</taxon>
        <taxon>Dikarya</taxon>
        <taxon>Ascomycota</taxon>
        <taxon>Pezizomycotina</taxon>
        <taxon>Eurotiomycetes</taxon>
        <taxon>Eurotiomycetidae</taxon>
        <taxon>Eurotiales</taxon>
        <taxon>Trichocomaceae</taxon>
        <taxon>Talaromyces</taxon>
        <taxon>Talaromyces sect. Talaromyces</taxon>
    </lineage>
</organism>
<feature type="repeat" description="ANK" evidence="3">
    <location>
        <begin position="215"/>
        <end position="239"/>
    </location>
</feature>
<feature type="compositionally biased region" description="Polar residues" evidence="4">
    <location>
        <begin position="55"/>
        <end position="66"/>
    </location>
</feature>
<dbReference type="AlphaFoldDB" id="A0A6V8HD03"/>
<keyword evidence="6" id="KW-1185">Reference proteome</keyword>
<evidence type="ECO:0000256" key="1">
    <source>
        <dbReference type="ARBA" id="ARBA00022737"/>
    </source>
</evidence>
<keyword evidence="1" id="KW-0677">Repeat</keyword>
<accession>A0A6V8HD03</accession>
<feature type="region of interest" description="Disordered" evidence="4">
    <location>
        <begin position="48"/>
        <end position="85"/>
    </location>
</feature>
<dbReference type="InterPro" id="IPR002110">
    <property type="entry name" value="Ankyrin_rpt"/>
</dbReference>
<feature type="repeat" description="ANK" evidence="3">
    <location>
        <begin position="249"/>
        <end position="281"/>
    </location>
</feature>
<name>A0A6V8HD03_TALPI</name>
<dbReference type="PROSITE" id="PS50297">
    <property type="entry name" value="ANK_REP_REGION"/>
    <property type="match status" value="3"/>
</dbReference>
<reference evidence="6" key="1">
    <citation type="journal article" date="2015" name="Genome Announc.">
        <title>Draft genome sequence of Talaromyces cellulolyticus strain Y-94, a source of lignocellulosic biomass-degrading enzymes.</title>
        <authorList>
            <person name="Fujii T."/>
            <person name="Koike H."/>
            <person name="Sawayama S."/>
            <person name="Yano S."/>
            <person name="Inoue H."/>
        </authorList>
    </citation>
    <scope>NUCLEOTIDE SEQUENCE [LARGE SCALE GENOMIC DNA]</scope>
    <source>
        <strain evidence="6">Y-94</strain>
    </source>
</reference>
<dbReference type="Gene3D" id="1.25.40.20">
    <property type="entry name" value="Ankyrin repeat-containing domain"/>
    <property type="match status" value="1"/>
</dbReference>
<dbReference type="EMBL" id="DF933829">
    <property type="protein sequence ID" value="GAM38275.1"/>
    <property type="molecule type" value="Genomic_DNA"/>
</dbReference>
<protein>
    <submittedName>
        <fullName evidence="5">Uncharacterized protein</fullName>
    </submittedName>
</protein>
<evidence type="ECO:0000313" key="5">
    <source>
        <dbReference type="EMBL" id="GAM38275.1"/>
    </source>
</evidence>
<evidence type="ECO:0000256" key="2">
    <source>
        <dbReference type="ARBA" id="ARBA00023043"/>
    </source>
</evidence>
<dbReference type="PROSITE" id="PS50088">
    <property type="entry name" value="ANK_REPEAT"/>
    <property type="match status" value="3"/>
</dbReference>
<dbReference type="Proteomes" id="UP000053095">
    <property type="component" value="Unassembled WGS sequence"/>
</dbReference>
<sequence>MDVNAELQSDLVERRRLQNRLAQRKFRGESLPSDHIFMALKKNELAEKKRRAARNSLSSKTQSPNGPVQIRSAPQADTSTGDPVVSATAMPLSLDELVNEVEEQGLAETSLEFQAVGQLVNQETHNNTTSLPDIVAFQPDLLHSSLQDEITSWDPTSWDIPQTSLSHHNDNNILDSNEKQPGSRSLQRRNSDSDLLPPLNDDSLPGLLTFSKQKGWISALHIAAQRGHEQIIQVLLQSGNMDVNQQDSDGRTPLLHAVMQNRELVVRLLLKQGARIGILDCDGRSGIHWAVLRRNLSMLQLLLKHREEYEPMLAIDSYDNTGWTAVHMAIVRGFEPAMLLLMKLGADINAKAHKCPFQKK</sequence>
<feature type="region of interest" description="Disordered" evidence="4">
    <location>
        <begin position="161"/>
        <end position="198"/>
    </location>
</feature>
<keyword evidence="2 3" id="KW-0040">ANK repeat</keyword>
<feature type="repeat" description="ANK" evidence="3">
    <location>
        <begin position="321"/>
        <end position="353"/>
    </location>
</feature>
<feature type="compositionally biased region" description="Polar residues" evidence="4">
    <location>
        <begin position="161"/>
        <end position="185"/>
    </location>
</feature>
<dbReference type="SUPFAM" id="SSF48403">
    <property type="entry name" value="Ankyrin repeat"/>
    <property type="match status" value="1"/>
</dbReference>
<comment type="caution">
    <text evidence="5">The sequence shown here is derived from an EMBL/GenBank/DDBJ whole genome shotgun (WGS) entry which is preliminary data.</text>
</comment>
<dbReference type="Pfam" id="PF12796">
    <property type="entry name" value="Ank_2"/>
    <property type="match status" value="1"/>
</dbReference>
<evidence type="ECO:0000313" key="6">
    <source>
        <dbReference type="Proteomes" id="UP000053095"/>
    </source>
</evidence>
<dbReference type="InterPro" id="IPR036770">
    <property type="entry name" value="Ankyrin_rpt-contain_sf"/>
</dbReference>
<dbReference type="SMART" id="SM00248">
    <property type="entry name" value="ANK"/>
    <property type="match status" value="4"/>
</dbReference>
<dbReference type="Pfam" id="PF00023">
    <property type="entry name" value="Ank"/>
    <property type="match status" value="1"/>
</dbReference>
<dbReference type="PANTHER" id="PTHR24198:SF165">
    <property type="entry name" value="ANKYRIN REPEAT-CONTAINING PROTEIN-RELATED"/>
    <property type="match status" value="1"/>
</dbReference>
<evidence type="ECO:0000256" key="4">
    <source>
        <dbReference type="SAM" id="MobiDB-lite"/>
    </source>
</evidence>